<gene>
    <name evidence="4" type="ORF">ACFOKF_19800</name>
</gene>
<evidence type="ECO:0000256" key="1">
    <source>
        <dbReference type="ARBA" id="ARBA00022553"/>
    </source>
</evidence>
<dbReference type="PROSITE" id="PS50110">
    <property type="entry name" value="RESPONSE_REGULATORY"/>
    <property type="match status" value="1"/>
</dbReference>
<keyword evidence="5" id="KW-1185">Reference proteome</keyword>
<evidence type="ECO:0000313" key="5">
    <source>
        <dbReference type="Proteomes" id="UP001595681"/>
    </source>
</evidence>
<dbReference type="SMART" id="SM00448">
    <property type="entry name" value="REC"/>
    <property type="match status" value="1"/>
</dbReference>
<feature type="modified residue" description="4-aspartylphosphate" evidence="2">
    <location>
        <position position="71"/>
    </location>
</feature>
<dbReference type="Pfam" id="PF00072">
    <property type="entry name" value="Response_reg"/>
    <property type="match status" value="1"/>
</dbReference>
<comment type="caution">
    <text evidence="4">The sequence shown here is derived from an EMBL/GenBank/DDBJ whole genome shotgun (WGS) entry which is preliminary data.</text>
</comment>
<reference evidence="5" key="1">
    <citation type="journal article" date="2019" name="Int. J. Syst. Evol. Microbiol.">
        <title>The Global Catalogue of Microorganisms (GCM) 10K type strain sequencing project: providing services to taxonomists for standard genome sequencing and annotation.</title>
        <authorList>
            <consortium name="The Broad Institute Genomics Platform"/>
            <consortium name="The Broad Institute Genome Sequencing Center for Infectious Disease"/>
            <person name="Wu L."/>
            <person name="Ma J."/>
        </authorList>
    </citation>
    <scope>NUCLEOTIDE SEQUENCE [LARGE SCALE GENOMIC DNA]</scope>
    <source>
        <strain evidence="5">CCM 7491</strain>
    </source>
</reference>
<dbReference type="InterPro" id="IPR050595">
    <property type="entry name" value="Bact_response_regulator"/>
</dbReference>
<dbReference type="RefSeq" id="WP_380798133.1">
    <property type="nucleotide sequence ID" value="NZ_JBHRVU010000005.1"/>
</dbReference>
<proteinExistence type="predicted"/>
<accession>A0ABV7NM44</accession>
<protein>
    <submittedName>
        <fullName evidence="4">Response regulator</fullName>
    </submittedName>
</protein>
<feature type="domain" description="Response regulatory" evidence="3">
    <location>
        <begin position="21"/>
        <end position="134"/>
    </location>
</feature>
<keyword evidence="1 2" id="KW-0597">Phosphoprotein</keyword>
<dbReference type="EMBL" id="JBHRVU010000005">
    <property type="protein sequence ID" value="MFC3443402.1"/>
    <property type="molecule type" value="Genomic_DNA"/>
</dbReference>
<sequence>MAQSAEAEMNVSLVQTAHVARILIVEDECLIRMLAADVAAEHGYAVLEADGSDEAISLLEREPDIDIVFTDIDMPGRCDGLMLAKHIRLSWPSVRIVITSGKVRPREDELPEGSLFLAKPYRPEELADIFALALR</sequence>
<evidence type="ECO:0000256" key="2">
    <source>
        <dbReference type="PROSITE-ProRule" id="PRU00169"/>
    </source>
</evidence>
<dbReference type="InterPro" id="IPR001789">
    <property type="entry name" value="Sig_transdc_resp-reg_receiver"/>
</dbReference>
<dbReference type="PANTHER" id="PTHR44591:SF3">
    <property type="entry name" value="RESPONSE REGULATORY DOMAIN-CONTAINING PROTEIN"/>
    <property type="match status" value="1"/>
</dbReference>
<name>A0ABV7NM44_9SPHN</name>
<dbReference type="PANTHER" id="PTHR44591">
    <property type="entry name" value="STRESS RESPONSE REGULATOR PROTEIN 1"/>
    <property type="match status" value="1"/>
</dbReference>
<dbReference type="SUPFAM" id="SSF52172">
    <property type="entry name" value="CheY-like"/>
    <property type="match status" value="1"/>
</dbReference>
<dbReference type="Gene3D" id="3.40.50.2300">
    <property type="match status" value="1"/>
</dbReference>
<evidence type="ECO:0000313" key="4">
    <source>
        <dbReference type="EMBL" id="MFC3443402.1"/>
    </source>
</evidence>
<organism evidence="4 5">
    <name type="scientific">Sphingobium rhizovicinum</name>
    <dbReference type="NCBI Taxonomy" id="432308"/>
    <lineage>
        <taxon>Bacteria</taxon>
        <taxon>Pseudomonadati</taxon>
        <taxon>Pseudomonadota</taxon>
        <taxon>Alphaproteobacteria</taxon>
        <taxon>Sphingomonadales</taxon>
        <taxon>Sphingomonadaceae</taxon>
        <taxon>Sphingobium</taxon>
    </lineage>
</organism>
<evidence type="ECO:0000259" key="3">
    <source>
        <dbReference type="PROSITE" id="PS50110"/>
    </source>
</evidence>
<dbReference type="Proteomes" id="UP001595681">
    <property type="component" value="Unassembled WGS sequence"/>
</dbReference>
<dbReference type="InterPro" id="IPR011006">
    <property type="entry name" value="CheY-like_superfamily"/>
</dbReference>